<organism evidence="1 2">
    <name type="scientific">Limulus polyphemus</name>
    <name type="common">Atlantic horseshoe crab</name>
    <dbReference type="NCBI Taxonomy" id="6850"/>
    <lineage>
        <taxon>Eukaryota</taxon>
        <taxon>Metazoa</taxon>
        <taxon>Ecdysozoa</taxon>
        <taxon>Arthropoda</taxon>
        <taxon>Chelicerata</taxon>
        <taxon>Merostomata</taxon>
        <taxon>Xiphosura</taxon>
        <taxon>Limulidae</taxon>
        <taxon>Limulus</taxon>
    </lineage>
</organism>
<reference evidence="2" key="1">
    <citation type="submission" date="2025-08" db="UniProtKB">
        <authorList>
            <consortium name="RefSeq"/>
        </authorList>
    </citation>
    <scope>IDENTIFICATION</scope>
    <source>
        <tissue evidence="2">Muscle</tissue>
    </source>
</reference>
<name>A0ABM1BS36_LIMPO</name>
<evidence type="ECO:0000313" key="2">
    <source>
        <dbReference type="RefSeq" id="XP_013787587.1"/>
    </source>
</evidence>
<keyword evidence="1" id="KW-1185">Reference proteome</keyword>
<sequence>MELVFDTTFDCEDISAINKVRMGINLLLGSEEKLAQWAPDQIMNIQKRVNKHLQELISRNRKSRELQEFRRSHRWQQVPQEYQLCSCLEGTEADSYHVLPLHKAVSLCGDTFLEKMREHLIDLQTKASRSLQREVNRCNLCDITLHCPRDLLLHLESELHLEREKELFN</sequence>
<gene>
    <name evidence="2" type="primary">LOC106471533</name>
</gene>
<accession>A0ABM1BS36</accession>
<protein>
    <submittedName>
        <fullName evidence="2">Uncharacterized protein LOC106471533</fullName>
    </submittedName>
</protein>
<dbReference type="GeneID" id="106471533"/>
<proteinExistence type="predicted"/>
<dbReference type="RefSeq" id="XP_013787587.1">
    <property type="nucleotide sequence ID" value="XM_013932133.2"/>
</dbReference>
<evidence type="ECO:0000313" key="1">
    <source>
        <dbReference type="Proteomes" id="UP000694941"/>
    </source>
</evidence>
<dbReference type="Proteomes" id="UP000694941">
    <property type="component" value="Unplaced"/>
</dbReference>